<evidence type="ECO:0000256" key="3">
    <source>
        <dbReference type="ARBA" id="ARBA00048447"/>
    </source>
</evidence>
<dbReference type="EC" id="2.4.2.3" evidence="1"/>
<accession>A0A5K7Z0T3</accession>
<sequence>MPDRRAIVNPVKGKKPPDTGSLAIVAATGADLRLLAELARIPVVDRRKLYMSDLHVCADPDSQLRYSLIGPLIGAPYAAMIVESLKVWGVSTIVFIGWCGAVSGGVKAGDVILPDSAMVDEGTSGHYCDPSCRVALPARQLVHQVRLSLQHHGASFHEGAVWTTDAIFRETVEQVKYYQSRGALAVEMEMSAIFTVAAFREMEAAGILVVSDELSDYTWRPGFRTPQFKAARERACRAALTLANGIATGNGDR</sequence>
<name>A0A5K7Z0T3_9BACT</name>
<reference evidence="5 6" key="1">
    <citation type="submission" date="2019-11" db="EMBL/GenBank/DDBJ databases">
        <title>Comparative genomics of hydrocarbon-degrading Desulfosarcina strains.</title>
        <authorList>
            <person name="Watanabe M."/>
            <person name="Kojima H."/>
            <person name="Fukui M."/>
        </authorList>
    </citation>
    <scope>NUCLEOTIDE SEQUENCE [LARGE SCALE GENOMIC DNA]</scope>
    <source>
        <strain evidence="5 6">PP31</strain>
    </source>
</reference>
<dbReference type="GO" id="GO:0005829">
    <property type="term" value="C:cytosol"/>
    <property type="evidence" value="ECO:0007669"/>
    <property type="project" value="TreeGrafter"/>
</dbReference>
<dbReference type="SUPFAM" id="SSF53167">
    <property type="entry name" value="Purine and uridine phosphorylases"/>
    <property type="match status" value="1"/>
</dbReference>
<dbReference type="OrthoDB" id="7945729at2"/>
<dbReference type="RefSeq" id="WP_155303345.1">
    <property type="nucleotide sequence ID" value="NZ_AP021875.1"/>
</dbReference>
<keyword evidence="6" id="KW-1185">Reference proteome</keyword>
<dbReference type="GO" id="GO:0009116">
    <property type="term" value="P:nucleoside metabolic process"/>
    <property type="evidence" value="ECO:0007669"/>
    <property type="project" value="InterPro"/>
</dbReference>
<dbReference type="KEGG" id="dwd:DSCW_17220"/>
<evidence type="ECO:0000313" key="6">
    <source>
        <dbReference type="Proteomes" id="UP000427769"/>
    </source>
</evidence>
<dbReference type="InterPro" id="IPR000845">
    <property type="entry name" value="Nucleoside_phosphorylase_d"/>
</dbReference>
<proteinExistence type="predicted"/>
<evidence type="ECO:0000259" key="4">
    <source>
        <dbReference type="Pfam" id="PF01048"/>
    </source>
</evidence>
<protein>
    <recommendedName>
        <fullName evidence="2">Uridine phosphorylase</fullName>
        <ecNumber evidence="1">2.4.2.3</ecNumber>
    </recommendedName>
</protein>
<evidence type="ECO:0000256" key="2">
    <source>
        <dbReference type="ARBA" id="ARBA00021980"/>
    </source>
</evidence>
<dbReference type="GO" id="GO:0004850">
    <property type="term" value="F:uridine phosphorylase activity"/>
    <property type="evidence" value="ECO:0007669"/>
    <property type="project" value="UniProtKB-EC"/>
</dbReference>
<dbReference type="EMBL" id="AP021875">
    <property type="protein sequence ID" value="BBO74305.1"/>
    <property type="molecule type" value="Genomic_DNA"/>
</dbReference>
<feature type="domain" description="Nucleoside phosphorylase" evidence="4">
    <location>
        <begin position="22"/>
        <end position="239"/>
    </location>
</feature>
<gene>
    <name evidence="5" type="ORF">DSCW_17220</name>
</gene>
<dbReference type="Pfam" id="PF01048">
    <property type="entry name" value="PNP_UDP_1"/>
    <property type="match status" value="1"/>
</dbReference>
<organism evidence="5 6">
    <name type="scientific">Desulfosarcina widdelii</name>
    <dbReference type="NCBI Taxonomy" id="947919"/>
    <lineage>
        <taxon>Bacteria</taxon>
        <taxon>Pseudomonadati</taxon>
        <taxon>Thermodesulfobacteriota</taxon>
        <taxon>Desulfobacteria</taxon>
        <taxon>Desulfobacterales</taxon>
        <taxon>Desulfosarcinaceae</taxon>
        <taxon>Desulfosarcina</taxon>
    </lineage>
</organism>
<dbReference type="Proteomes" id="UP000427769">
    <property type="component" value="Chromosome"/>
</dbReference>
<dbReference type="AlphaFoldDB" id="A0A5K7Z0T3"/>
<dbReference type="CDD" id="cd09007">
    <property type="entry name" value="NP-I_spr0068"/>
    <property type="match status" value="1"/>
</dbReference>
<dbReference type="PANTHER" id="PTHR43691:SF11">
    <property type="entry name" value="FI09636P-RELATED"/>
    <property type="match status" value="1"/>
</dbReference>
<comment type="catalytic activity">
    <reaction evidence="3">
        <text>uridine + phosphate = alpha-D-ribose 1-phosphate + uracil</text>
        <dbReference type="Rhea" id="RHEA:24388"/>
        <dbReference type="ChEBI" id="CHEBI:16704"/>
        <dbReference type="ChEBI" id="CHEBI:17568"/>
        <dbReference type="ChEBI" id="CHEBI:43474"/>
        <dbReference type="ChEBI" id="CHEBI:57720"/>
        <dbReference type="EC" id="2.4.2.3"/>
    </reaction>
</comment>
<evidence type="ECO:0000256" key="1">
    <source>
        <dbReference type="ARBA" id="ARBA00011888"/>
    </source>
</evidence>
<dbReference type="InterPro" id="IPR035994">
    <property type="entry name" value="Nucleoside_phosphorylase_sf"/>
</dbReference>
<dbReference type="PANTHER" id="PTHR43691">
    <property type="entry name" value="URIDINE PHOSPHORYLASE"/>
    <property type="match status" value="1"/>
</dbReference>
<evidence type="ECO:0000313" key="5">
    <source>
        <dbReference type="EMBL" id="BBO74305.1"/>
    </source>
</evidence>
<dbReference type="Gene3D" id="3.40.50.1580">
    <property type="entry name" value="Nucleoside phosphorylase domain"/>
    <property type="match status" value="1"/>
</dbReference>